<organism evidence="1 2">
    <name type="scientific">Portunus trituberculatus</name>
    <name type="common">Swimming crab</name>
    <name type="synonym">Neptunus trituberculatus</name>
    <dbReference type="NCBI Taxonomy" id="210409"/>
    <lineage>
        <taxon>Eukaryota</taxon>
        <taxon>Metazoa</taxon>
        <taxon>Ecdysozoa</taxon>
        <taxon>Arthropoda</taxon>
        <taxon>Crustacea</taxon>
        <taxon>Multicrustacea</taxon>
        <taxon>Malacostraca</taxon>
        <taxon>Eumalacostraca</taxon>
        <taxon>Eucarida</taxon>
        <taxon>Decapoda</taxon>
        <taxon>Pleocyemata</taxon>
        <taxon>Brachyura</taxon>
        <taxon>Eubrachyura</taxon>
        <taxon>Portunoidea</taxon>
        <taxon>Portunidae</taxon>
        <taxon>Portuninae</taxon>
        <taxon>Portunus</taxon>
    </lineage>
</organism>
<comment type="caution">
    <text evidence="1">The sequence shown here is derived from an EMBL/GenBank/DDBJ whole genome shotgun (WGS) entry which is preliminary data.</text>
</comment>
<reference evidence="1 2" key="1">
    <citation type="submission" date="2019-05" db="EMBL/GenBank/DDBJ databases">
        <title>Another draft genome of Portunus trituberculatus and its Hox gene families provides insights of decapod evolution.</title>
        <authorList>
            <person name="Jeong J.-H."/>
            <person name="Song I."/>
            <person name="Kim S."/>
            <person name="Choi T."/>
            <person name="Kim D."/>
            <person name="Ryu S."/>
            <person name="Kim W."/>
        </authorList>
    </citation>
    <scope>NUCLEOTIDE SEQUENCE [LARGE SCALE GENOMIC DNA]</scope>
    <source>
        <tissue evidence="1">Muscle</tissue>
    </source>
</reference>
<proteinExistence type="predicted"/>
<evidence type="ECO:0000313" key="1">
    <source>
        <dbReference type="EMBL" id="MPC19040.1"/>
    </source>
</evidence>
<keyword evidence="2" id="KW-1185">Reference proteome</keyword>
<sequence length="147" mass="16745">MTLRLCPQASFIHLFHDKHFIPHSYDSWCYSHESQPNNVSPASVAYIGSVTLQPFHRHPLPAHCQHSCTPQSTHTHPRSITGAKTFQNGHPSAACRARLMRLHCHCWPPRRPPPVPAGVSHHTSLLSHRMRDEFCHDVMRSEPSLRS</sequence>
<accession>A0A5B7DCI7</accession>
<gene>
    <name evidence="1" type="ORF">E2C01_011946</name>
</gene>
<protein>
    <submittedName>
        <fullName evidence="1">Uncharacterized protein</fullName>
    </submittedName>
</protein>
<evidence type="ECO:0000313" key="2">
    <source>
        <dbReference type="Proteomes" id="UP000324222"/>
    </source>
</evidence>
<name>A0A5B7DCI7_PORTR</name>
<dbReference type="EMBL" id="VSRR010000733">
    <property type="protein sequence ID" value="MPC19040.1"/>
    <property type="molecule type" value="Genomic_DNA"/>
</dbReference>
<dbReference type="AlphaFoldDB" id="A0A5B7DCI7"/>
<dbReference type="Proteomes" id="UP000324222">
    <property type="component" value="Unassembled WGS sequence"/>
</dbReference>